<keyword evidence="2" id="KW-0677">Repeat</keyword>
<sequence length="390" mass="44756">MKKRGSYIRDRYGRSSHWQSNACRWNRRRSSNERYRAEISHSPQSSDSNTRAFSSASSSNESSSVPELPGFYFDPEKNRYFRLLPGHNNCNPLTREIIQHKEMESKRLKLLEEEDMLKKKTTRIGLNPLPLLHKRQLGLLCSTNYCRLVHELRVNCMQRKKVKIQSPDSSVVGTDHFKLIVADTARERVFTVNDVEHGGCKYGIINLSGLGTQALTVEMYDNLYFTNRKAPVLFNGCRSGEVFSIDLRHRSRKGQGWKATRLFHDSAVTSVKVLQDEQHLMVSDMTGKIKLWDLRANKCVKQYEGHNNEYAYLPLHVHEEEGLLIAVGQDCYTRIWSLNDTHLLRTIPSPYPSSNQDIPSVVFSSHLGGPYGVPGLLLAVRQDLYCFSYN</sequence>
<evidence type="ECO:0000313" key="5">
    <source>
        <dbReference type="Ensembl" id="ENSMODP00000043945.1"/>
    </source>
</evidence>
<keyword evidence="6" id="KW-1185">Reference proteome</keyword>
<feature type="compositionally biased region" description="Low complexity" evidence="4">
    <location>
        <begin position="45"/>
        <end position="64"/>
    </location>
</feature>
<evidence type="ECO:0000256" key="3">
    <source>
        <dbReference type="PROSITE-ProRule" id="PRU00221"/>
    </source>
</evidence>
<dbReference type="GeneTree" id="ENSGT00940000164083"/>
<dbReference type="InterPro" id="IPR036322">
    <property type="entry name" value="WD40_repeat_dom_sf"/>
</dbReference>
<reference evidence="5 6" key="1">
    <citation type="journal article" date="2007" name="Nature">
        <title>Genome of the marsupial Monodelphis domestica reveals innovation in non-coding sequences.</title>
        <authorList>
            <person name="Mikkelsen T.S."/>
            <person name="Wakefield M.J."/>
            <person name="Aken B."/>
            <person name="Amemiya C.T."/>
            <person name="Chang J.L."/>
            <person name="Duke S."/>
            <person name="Garber M."/>
            <person name="Gentles A.J."/>
            <person name="Goodstadt L."/>
            <person name="Heger A."/>
            <person name="Jurka J."/>
            <person name="Kamal M."/>
            <person name="Mauceli E."/>
            <person name="Searle S.M."/>
            <person name="Sharpe T."/>
            <person name="Baker M.L."/>
            <person name="Batzer M.A."/>
            <person name="Benos P.V."/>
            <person name="Belov K."/>
            <person name="Clamp M."/>
            <person name="Cook A."/>
            <person name="Cuff J."/>
            <person name="Das R."/>
            <person name="Davidow L."/>
            <person name="Deakin J.E."/>
            <person name="Fazzari M.J."/>
            <person name="Glass J.L."/>
            <person name="Grabherr M."/>
            <person name="Greally J.M."/>
            <person name="Gu W."/>
            <person name="Hore T.A."/>
            <person name="Huttley G.A."/>
            <person name="Kleber M."/>
            <person name="Jirtle R.L."/>
            <person name="Koina E."/>
            <person name="Lee J.T."/>
            <person name="Mahony S."/>
            <person name="Marra M.A."/>
            <person name="Miller R.D."/>
            <person name="Nicholls R.D."/>
            <person name="Oda M."/>
            <person name="Papenfuss A.T."/>
            <person name="Parra Z.E."/>
            <person name="Pollock D.D."/>
            <person name="Ray D.A."/>
            <person name="Schein J.E."/>
            <person name="Speed T.P."/>
            <person name="Thompson K."/>
            <person name="VandeBerg J.L."/>
            <person name="Wade C.M."/>
            <person name="Walker J.A."/>
            <person name="Waters P.D."/>
            <person name="Webber C."/>
            <person name="Weidman J.R."/>
            <person name="Xie X."/>
            <person name="Zody M.C."/>
            <person name="Baldwin J."/>
            <person name="Abdouelleil A."/>
            <person name="Abdulkadir J."/>
            <person name="Abebe A."/>
            <person name="Abera B."/>
            <person name="Abreu J."/>
            <person name="Acer S.C."/>
            <person name="Aftuck L."/>
            <person name="Alexander A."/>
            <person name="An P."/>
            <person name="Anderson E."/>
            <person name="Anderson S."/>
            <person name="Arachi H."/>
            <person name="Azer M."/>
            <person name="Bachantsang P."/>
            <person name="Barry A."/>
            <person name="Bayul T."/>
            <person name="Berlin A."/>
            <person name="Bessette D."/>
            <person name="Bloom T."/>
            <person name="Bloom T."/>
            <person name="Boguslavskiy L."/>
            <person name="Bonnet C."/>
            <person name="Boukhgalter B."/>
            <person name="Bourzgui I."/>
            <person name="Brown A."/>
            <person name="Cahill P."/>
            <person name="Channer S."/>
            <person name="Cheshatsang Y."/>
            <person name="Chuda L."/>
            <person name="Citroen M."/>
            <person name="Collymore A."/>
            <person name="Cooke P."/>
            <person name="Costello M."/>
            <person name="D'Aco K."/>
            <person name="Daza R."/>
            <person name="De Haan G."/>
            <person name="DeGray S."/>
            <person name="DeMaso C."/>
            <person name="Dhargay N."/>
            <person name="Dooley K."/>
            <person name="Dooley E."/>
            <person name="Doricent M."/>
            <person name="Dorje P."/>
            <person name="Dorjee K."/>
            <person name="Dupes A."/>
            <person name="Elong R."/>
            <person name="Falk J."/>
            <person name="Farina A."/>
            <person name="Faro S."/>
            <person name="Ferguson D."/>
            <person name="Fisher S."/>
            <person name="Foley C.D."/>
            <person name="Franke A."/>
            <person name="Friedrich D."/>
            <person name="Gadbois L."/>
            <person name="Gearin G."/>
            <person name="Gearin C.R."/>
            <person name="Giannoukos G."/>
            <person name="Goode T."/>
            <person name="Graham J."/>
            <person name="Grandbois E."/>
            <person name="Grewal S."/>
            <person name="Gyaltsen K."/>
            <person name="Hafez N."/>
            <person name="Hagos B."/>
            <person name="Hall J."/>
            <person name="Henson C."/>
            <person name="Hollinger A."/>
            <person name="Honan T."/>
            <person name="Huard M.D."/>
            <person name="Hughes L."/>
            <person name="Hurhula B."/>
            <person name="Husby M.E."/>
            <person name="Kamat A."/>
            <person name="Kanga B."/>
            <person name="Kashin S."/>
            <person name="Khazanovich D."/>
            <person name="Kisner P."/>
            <person name="Lance K."/>
            <person name="Lara M."/>
            <person name="Lee W."/>
            <person name="Lennon N."/>
            <person name="Letendre F."/>
            <person name="LeVine R."/>
            <person name="Lipovsky A."/>
            <person name="Liu X."/>
            <person name="Liu J."/>
            <person name="Liu S."/>
            <person name="Lokyitsang T."/>
            <person name="Lokyitsang Y."/>
            <person name="Lubonja R."/>
            <person name="Lui A."/>
            <person name="MacDonald P."/>
            <person name="Magnisalis V."/>
            <person name="Maru K."/>
            <person name="Matthews C."/>
            <person name="McCusker W."/>
            <person name="McDonough S."/>
            <person name="Mehta T."/>
            <person name="Meldrim J."/>
            <person name="Meneus L."/>
            <person name="Mihai O."/>
            <person name="Mihalev A."/>
            <person name="Mihova T."/>
            <person name="Mittelman R."/>
            <person name="Mlenga V."/>
            <person name="Montmayeur A."/>
            <person name="Mulrain L."/>
            <person name="Navidi A."/>
            <person name="Naylor J."/>
            <person name="Negash T."/>
            <person name="Nguyen T."/>
            <person name="Nguyen N."/>
            <person name="Nicol R."/>
            <person name="Norbu C."/>
            <person name="Norbu N."/>
            <person name="Novod N."/>
            <person name="O'Neill B."/>
            <person name="Osman S."/>
            <person name="Markiewicz E."/>
            <person name="Oyono O.L."/>
            <person name="Patti C."/>
            <person name="Phunkhang P."/>
            <person name="Pierre F."/>
            <person name="Priest M."/>
            <person name="Raghuraman S."/>
            <person name="Rege F."/>
            <person name="Reyes R."/>
            <person name="Rise C."/>
            <person name="Rogov P."/>
            <person name="Ross K."/>
            <person name="Ryan E."/>
            <person name="Settipalli S."/>
            <person name="Shea T."/>
            <person name="Sherpa N."/>
            <person name="Shi L."/>
            <person name="Shih D."/>
            <person name="Sparrow T."/>
            <person name="Spaulding J."/>
            <person name="Stalker J."/>
            <person name="Stange-Thomann N."/>
            <person name="Stavropoulos S."/>
            <person name="Stone C."/>
            <person name="Strader C."/>
            <person name="Tesfaye S."/>
            <person name="Thomson T."/>
            <person name="Thoulutsang Y."/>
            <person name="Thoulutsang D."/>
            <person name="Topham K."/>
            <person name="Topping I."/>
            <person name="Tsamla T."/>
            <person name="Vassiliev H."/>
            <person name="Vo A."/>
            <person name="Wangchuk T."/>
            <person name="Wangdi T."/>
            <person name="Weiand M."/>
            <person name="Wilkinson J."/>
            <person name="Wilson A."/>
            <person name="Yadav S."/>
            <person name="Young G."/>
            <person name="Yu Q."/>
            <person name="Zembek L."/>
            <person name="Zhong D."/>
            <person name="Zimmer A."/>
            <person name="Zwirko Z."/>
            <person name="Jaffe D.B."/>
            <person name="Alvarez P."/>
            <person name="Brockman W."/>
            <person name="Butler J."/>
            <person name="Chin C."/>
            <person name="Gnerre S."/>
            <person name="MacCallum I."/>
            <person name="Graves J.A."/>
            <person name="Ponting C.P."/>
            <person name="Breen M."/>
            <person name="Samollow P.B."/>
            <person name="Lander E.S."/>
            <person name="Lindblad-Toh K."/>
        </authorList>
    </citation>
    <scope>NUCLEOTIDE SEQUENCE [LARGE SCALE GENOMIC DNA]</scope>
</reference>
<protein>
    <submittedName>
        <fullName evidence="5">DDB1 and CUL4 associated factor 4</fullName>
    </submittedName>
</protein>
<gene>
    <name evidence="5" type="primary">DCAF4</name>
</gene>
<dbReference type="AlphaFoldDB" id="A0A5F8G8Y2"/>
<accession>A0A5F8G8Y2</accession>
<dbReference type="Ensembl" id="ENSMODT00000066630.1">
    <property type="protein sequence ID" value="ENSMODP00000043945.1"/>
    <property type="gene ID" value="ENSMODG00000006889.4"/>
</dbReference>
<reference evidence="5" key="2">
    <citation type="submission" date="2025-08" db="UniProtKB">
        <authorList>
            <consortium name="Ensembl"/>
        </authorList>
    </citation>
    <scope>IDENTIFICATION</scope>
</reference>
<feature type="region of interest" description="Disordered" evidence="4">
    <location>
        <begin position="27"/>
        <end position="68"/>
    </location>
</feature>
<feature type="compositionally biased region" description="Basic and acidic residues" evidence="4">
    <location>
        <begin position="30"/>
        <end position="39"/>
    </location>
</feature>
<feature type="repeat" description="WD" evidence="3">
    <location>
        <begin position="264"/>
        <end position="302"/>
    </location>
</feature>
<keyword evidence="1 3" id="KW-0853">WD repeat</keyword>
<dbReference type="PANTHER" id="PTHR44472">
    <property type="entry name" value="DDB1- AND CUL4-ASSOCIATED FACTOR 4-RELATED"/>
    <property type="match status" value="1"/>
</dbReference>
<dbReference type="Pfam" id="PF23761">
    <property type="entry name" value="Beta-prop_DCAF4"/>
    <property type="match status" value="1"/>
</dbReference>
<evidence type="ECO:0000256" key="4">
    <source>
        <dbReference type="SAM" id="MobiDB-lite"/>
    </source>
</evidence>
<name>A0A5F8G8Y2_MONDO</name>
<dbReference type="PANTHER" id="PTHR44472:SF1">
    <property type="entry name" value="DDB1 AND CUL4 ASSOCIATED FACTOR 4"/>
    <property type="match status" value="1"/>
</dbReference>
<dbReference type="Gene3D" id="2.130.10.10">
    <property type="entry name" value="YVTN repeat-like/Quinoprotein amine dehydrogenase"/>
    <property type="match status" value="1"/>
</dbReference>
<dbReference type="InterPro" id="IPR052254">
    <property type="entry name" value="CUL4-DDB1_E3_ligase_receptor"/>
</dbReference>
<reference evidence="5" key="3">
    <citation type="submission" date="2025-09" db="UniProtKB">
        <authorList>
            <consortium name="Ensembl"/>
        </authorList>
    </citation>
    <scope>IDENTIFICATION</scope>
</reference>
<organism evidence="5 6">
    <name type="scientific">Monodelphis domestica</name>
    <name type="common">Gray short-tailed opossum</name>
    <dbReference type="NCBI Taxonomy" id="13616"/>
    <lineage>
        <taxon>Eukaryota</taxon>
        <taxon>Metazoa</taxon>
        <taxon>Chordata</taxon>
        <taxon>Craniata</taxon>
        <taxon>Vertebrata</taxon>
        <taxon>Euteleostomi</taxon>
        <taxon>Mammalia</taxon>
        <taxon>Metatheria</taxon>
        <taxon>Didelphimorphia</taxon>
        <taxon>Didelphidae</taxon>
        <taxon>Monodelphis</taxon>
    </lineage>
</organism>
<evidence type="ECO:0000256" key="2">
    <source>
        <dbReference type="ARBA" id="ARBA00022737"/>
    </source>
</evidence>
<dbReference type="SMART" id="SM00320">
    <property type="entry name" value="WD40"/>
    <property type="match status" value="2"/>
</dbReference>
<dbReference type="SUPFAM" id="SSF50978">
    <property type="entry name" value="WD40 repeat-like"/>
    <property type="match status" value="1"/>
</dbReference>
<evidence type="ECO:0000313" key="6">
    <source>
        <dbReference type="Proteomes" id="UP000002280"/>
    </source>
</evidence>
<dbReference type="InterPro" id="IPR015943">
    <property type="entry name" value="WD40/YVTN_repeat-like_dom_sf"/>
</dbReference>
<dbReference type="Proteomes" id="UP000002280">
    <property type="component" value="Chromosome 1"/>
</dbReference>
<evidence type="ECO:0000256" key="1">
    <source>
        <dbReference type="ARBA" id="ARBA00022574"/>
    </source>
</evidence>
<proteinExistence type="predicted"/>
<dbReference type="PROSITE" id="PS50082">
    <property type="entry name" value="WD_REPEATS_2"/>
    <property type="match status" value="1"/>
</dbReference>
<dbReference type="Bgee" id="ENSMODG00000006889">
    <property type="expression patterns" value="Expressed in uterus and 20 other cell types or tissues"/>
</dbReference>
<dbReference type="InterPro" id="IPR001680">
    <property type="entry name" value="WD40_rpt"/>
</dbReference>